<reference evidence="3 4" key="1">
    <citation type="journal article" date="2019" name="Nat. Med.">
        <title>A library of human gut bacterial isolates paired with longitudinal multiomics data enables mechanistic microbiome research.</title>
        <authorList>
            <person name="Poyet M."/>
            <person name="Groussin M."/>
            <person name="Gibbons S.M."/>
            <person name="Avila-Pacheco J."/>
            <person name="Jiang X."/>
            <person name="Kearney S.M."/>
            <person name="Perrotta A.R."/>
            <person name="Berdy B."/>
            <person name="Zhao S."/>
            <person name="Lieberman T.D."/>
            <person name="Swanson P.K."/>
            <person name="Smith M."/>
            <person name="Roesemann S."/>
            <person name="Alexander J.E."/>
            <person name="Rich S.A."/>
            <person name="Livny J."/>
            <person name="Vlamakis H."/>
            <person name="Clish C."/>
            <person name="Bullock K."/>
            <person name="Deik A."/>
            <person name="Scott J."/>
            <person name="Pierce K.A."/>
            <person name="Xavier R.J."/>
            <person name="Alm E.J."/>
        </authorList>
    </citation>
    <scope>NUCLEOTIDE SEQUENCE [LARGE SCALE GENOMIC DNA]</scope>
    <source>
        <strain evidence="3 4">BIOML-A1</strain>
    </source>
</reference>
<dbReference type="GO" id="GO:0019379">
    <property type="term" value="P:sulfate assimilation, phosphoadenylyl sulfate reduction by phosphoadenylyl-sulfate reductase (thioredoxin)"/>
    <property type="evidence" value="ECO:0007669"/>
    <property type="project" value="TreeGrafter"/>
</dbReference>
<dbReference type="Pfam" id="PF01583">
    <property type="entry name" value="APS_kinase"/>
    <property type="match status" value="1"/>
</dbReference>
<dbReference type="GO" id="GO:0004020">
    <property type="term" value="F:adenylylsulfate kinase activity"/>
    <property type="evidence" value="ECO:0007669"/>
    <property type="project" value="UniProtKB-EC"/>
</dbReference>
<dbReference type="EC" id="2.7.1.25" evidence="3"/>
<name>A0A6L6L4I7_9FIRM</name>
<dbReference type="PANTHER" id="PTHR42700:SF1">
    <property type="entry name" value="SULFATE ADENYLYLTRANSFERASE"/>
    <property type="match status" value="1"/>
</dbReference>
<accession>A0A6L6L4I7</accession>
<dbReference type="GO" id="GO:0005524">
    <property type="term" value="F:ATP binding"/>
    <property type="evidence" value="ECO:0007669"/>
    <property type="project" value="InterPro"/>
</dbReference>
<dbReference type="Proteomes" id="UP000478483">
    <property type="component" value="Unassembled WGS sequence"/>
</dbReference>
<dbReference type="NCBIfam" id="NF004041">
    <property type="entry name" value="PRK05541.1"/>
    <property type="match status" value="1"/>
</dbReference>
<dbReference type="SUPFAM" id="SSF52540">
    <property type="entry name" value="P-loop containing nucleoside triphosphate hydrolases"/>
    <property type="match status" value="1"/>
</dbReference>
<dbReference type="InterPro" id="IPR027417">
    <property type="entry name" value="P-loop_NTPase"/>
</dbReference>
<dbReference type="GO" id="GO:0004781">
    <property type="term" value="F:sulfate adenylyltransferase (ATP) activity"/>
    <property type="evidence" value="ECO:0007669"/>
    <property type="project" value="TreeGrafter"/>
</dbReference>
<dbReference type="InterPro" id="IPR050512">
    <property type="entry name" value="Sulf_AdTrans/APS_kinase"/>
</dbReference>
<feature type="domain" description="APS kinase" evidence="2">
    <location>
        <begin position="2"/>
        <end position="148"/>
    </location>
</feature>
<keyword evidence="1 3" id="KW-0808">Transferase</keyword>
<keyword evidence="3" id="KW-0418">Kinase</keyword>
<evidence type="ECO:0000256" key="1">
    <source>
        <dbReference type="ARBA" id="ARBA00022679"/>
    </source>
</evidence>
<dbReference type="RefSeq" id="WP_118412962.1">
    <property type="nucleotide sequence ID" value="NZ_QRPI01000011.1"/>
</dbReference>
<dbReference type="EMBL" id="WNAJ01000010">
    <property type="protein sequence ID" value="MTR85328.1"/>
    <property type="molecule type" value="Genomic_DNA"/>
</dbReference>
<proteinExistence type="predicted"/>
<dbReference type="InterPro" id="IPR059117">
    <property type="entry name" value="APS_kinase_dom"/>
</dbReference>
<evidence type="ECO:0000259" key="2">
    <source>
        <dbReference type="Pfam" id="PF01583"/>
    </source>
</evidence>
<dbReference type="GO" id="GO:0005737">
    <property type="term" value="C:cytoplasm"/>
    <property type="evidence" value="ECO:0007669"/>
    <property type="project" value="TreeGrafter"/>
</dbReference>
<dbReference type="PANTHER" id="PTHR42700">
    <property type="entry name" value="SULFATE ADENYLYLTRANSFERASE"/>
    <property type="match status" value="1"/>
</dbReference>
<comment type="caution">
    <text evidence="3">The sequence shown here is derived from an EMBL/GenBank/DDBJ whole genome shotgun (WGS) entry which is preliminary data.</text>
</comment>
<sequence length="171" mass="19686">MGNVYWITGLSGAGKTTIGKIFYGKLKEIYSNTVFLDGDTLREVFGNDLGYSDTDRRKCAMRYSRLCDLLQKQGIHVVCCTISMFDSVRQWNRENIANYHEIYVEVSDETLQKRDQKGLYSRYQSGDETELAGFQVGIETPKNPDLVLWNDGEKTPEEQAEIMMQTWKINN</sequence>
<dbReference type="CDD" id="cd02027">
    <property type="entry name" value="APSK"/>
    <property type="match status" value="1"/>
</dbReference>
<gene>
    <name evidence="3" type="ORF">GMD50_09690</name>
</gene>
<evidence type="ECO:0000313" key="3">
    <source>
        <dbReference type="EMBL" id="MTR85328.1"/>
    </source>
</evidence>
<dbReference type="Gene3D" id="3.40.50.300">
    <property type="entry name" value="P-loop containing nucleotide triphosphate hydrolases"/>
    <property type="match status" value="1"/>
</dbReference>
<evidence type="ECO:0000313" key="4">
    <source>
        <dbReference type="Proteomes" id="UP000478483"/>
    </source>
</evidence>
<dbReference type="AlphaFoldDB" id="A0A6L6L4I7"/>
<organism evidence="3 4">
    <name type="scientific">Roseburia intestinalis</name>
    <dbReference type="NCBI Taxonomy" id="166486"/>
    <lineage>
        <taxon>Bacteria</taxon>
        <taxon>Bacillati</taxon>
        <taxon>Bacillota</taxon>
        <taxon>Clostridia</taxon>
        <taxon>Lachnospirales</taxon>
        <taxon>Lachnospiraceae</taxon>
        <taxon>Roseburia</taxon>
    </lineage>
</organism>
<protein>
    <submittedName>
        <fullName evidence="3">Adenylyl-sulfate kinase</fullName>
        <ecNumber evidence="3">2.7.1.25</ecNumber>
    </submittedName>
</protein>
<dbReference type="GO" id="GO:0010134">
    <property type="term" value="P:sulfate assimilation via adenylyl sulfate reduction"/>
    <property type="evidence" value="ECO:0007669"/>
    <property type="project" value="TreeGrafter"/>
</dbReference>